<gene>
    <name evidence="1" type="ORF">EI981_11765</name>
</gene>
<organism evidence="1 2">
    <name type="scientific">Paenibacillus lutimineralis</name>
    <dbReference type="NCBI Taxonomy" id="2707005"/>
    <lineage>
        <taxon>Bacteria</taxon>
        <taxon>Bacillati</taxon>
        <taxon>Bacillota</taxon>
        <taxon>Bacilli</taxon>
        <taxon>Bacillales</taxon>
        <taxon>Paenibacillaceae</taxon>
        <taxon>Paenibacillus</taxon>
    </lineage>
</organism>
<sequence>MMNFKILQSEMRKDEDRAYVGKTIFQVDSHKANYEITFFSKNSRDWDYSLHYAKESGVEEELLAVDERIEQDDEWFDGLLDAAWNTYSVEE</sequence>
<keyword evidence="2" id="KW-1185">Reference proteome</keyword>
<reference evidence="2" key="1">
    <citation type="submission" date="2018-12" db="EMBL/GenBank/DDBJ databases">
        <title>Complete genome sequence of Paenibacillus sp. MBLB1234.</title>
        <authorList>
            <person name="Nam Y.-D."/>
            <person name="Kang J."/>
            <person name="Chung W.-H."/>
            <person name="Park Y.S."/>
        </authorList>
    </citation>
    <scope>NUCLEOTIDE SEQUENCE [LARGE SCALE GENOMIC DNA]</scope>
    <source>
        <strain evidence="2">MBLB1234</strain>
    </source>
</reference>
<evidence type="ECO:0000313" key="2">
    <source>
        <dbReference type="Proteomes" id="UP000270678"/>
    </source>
</evidence>
<dbReference type="AlphaFoldDB" id="A0A3Q9IAZ5"/>
<dbReference type="OrthoDB" id="2665115at2"/>
<name>A0A3Q9IAZ5_9BACL</name>
<dbReference type="KEGG" id="plut:EI981_11765"/>
<accession>A0A3Q9IAZ5</accession>
<protein>
    <submittedName>
        <fullName evidence="1">Uncharacterized protein</fullName>
    </submittedName>
</protein>
<proteinExistence type="predicted"/>
<dbReference type="EMBL" id="CP034346">
    <property type="protein sequence ID" value="AZS15074.1"/>
    <property type="molecule type" value="Genomic_DNA"/>
</dbReference>
<evidence type="ECO:0000313" key="1">
    <source>
        <dbReference type="EMBL" id="AZS15074.1"/>
    </source>
</evidence>
<dbReference type="Proteomes" id="UP000270678">
    <property type="component" value="Chromosome"/>
</dbReference>